<evidence type="ECO:0000256" key="1">
    <source>
        <dbReference type="SAM" id="MobiDB-lite"/>
    </source>
</evidence>
<name>A0A8D8ZFM0_9HEMI</name>
<reference evidence="2" key="1">
    <citation type="submission" date="2021-05" db="EMBL/GenBank/DDBJ databases">
        <authorList>
            <person name="Alioto T."/>
            <person name="Alioto T."/>
            <person name="Gomez Garrido J."/>
        </authorList>
    </citation>
    <scope>NUCLEOTIDE SEQUENCE</scope>
</reference>
<accession>A0A8D8ZFM0</accession>
<dbReference type="AlphaFoldDB" id="A0A8D8ZFM0"/>
<feature type="compositionally biased region" description="Polar residues" evidence="1">
    <location>
        <begin position="63"/>
        <end position="79"/>
    </location>
</feature>
<sequence length="231" mass="26236">MYLFIFIHIYFLFHFQNLSRNHEFTEIESADPDDPSSIVMIENDTENDQIDVTQEESIPLISHPTTTNAQALSTSTSKPQSRKRKHVSNDNISLIAKAIDKLDGVVQKNTKDTTDDEIDMFAKYIAIQLRQLPSIDVIDCQEKIQSIITNQKRKVLREGNTISLPQTTYYSSGSSTSTPLVSPAPTMNPPDYWSYSHNREDYEQPSDIPSYEQPSDILSAALNSILPDEEY</sequence>
<dbReference type="EMBL" id="HBUF01496055">
    <property type="protein sequence ID" value="CAG6745456.1"/>
    <property type="molecule type" value="Transcribed_RNA"/>
</dbReference>
<protein>
    <recommendedName>
        <fullName evidence="3">BESS domain-containing protein</fullName>
    </recommendedName>
</protein>
<evidence type="ECO:0000313" key="2">
    <source>
        <dbReference type="EMBL" id="CAG6745456.1"/>
    </source>
</evidence>
<evidence type="ECO:0008006" key="3">
    <source>
        <dbReference type="Google" id="ProtNLM"/>
    </source>
</evidence>
<proteinExistence type="predicted"/>
<organism evidence="2">
    <name type="scientific">Cacopsylla melanoneura</name>
    <dbReference type="NCBI Taxonomy" id="428564"/>
    <lineage>
        <taxon>Eukaryota</taxon>
        <taxon>Metazoa</taxon>
        <taxon>Ecdysozoa</taxon>
        <taxon>Arthropoda</taxon>
        <taxon>Hexapoda</taxon>
        <taxon>Insecta</taxon>
        <taxon>Pterygota</taxon>
        <taxon>Neoptera</taxon>
        <taxon>Paraneoptera</taxon>
        <taxon>Hemiptera</taxon>
        <taxon>Sternorrhyncha</taxon>
        <taxon>Psylloidea</taxon>
        <taxon>Psyllidae</taxon>
        <taxon>Psyllinae</taxon>
        <taxon>Cacopsylla</taxon>
    </lineage>
</organism>
<feature type="region of interest" description="Disordered" evidence="1">
    <location>
        <begin position="191"/>
        <end position="213"/>
    </location>
</feature>
<feature type="region of interest" description="Disordered" evidence="1">
    <location>
        <begin position="60"/>
        <end position="87"/>
    </location>
</feature>